<evidence type="ECO:0000256" key="1">
    <source>
        <dbReference type="ARBA" id="ARBA00004162"/>
    </source>
</evidence>
<dbReference type="Proteomes" id="UP001064489">
    <property type="component" value="Chromosome 12"/>
</dbReference>
<keyword evidence="11" id="KW-0012">Acyltransferase</keyword>
<dbReference type="PANTHER" id="PTHR31650:SF1">
    <property type="entry name" value="WAX ESTER SYNTHASE_DIACYLGLYCEROL ACYLTRANSFERASE 4-RELATED"/>
    <property type="match status" value="1"/>
</dbReference>
<dbReference type="EMBL" id="JAJSOW010000107">
    <property type="protein sequence ID" value="KAI9156133.1"/>
    <property type="molecule type" value="Genomic_DNA"/>
</dbReference>
<dbReference type="InterPro" id="IPR045034">
    <property type="entry name" value="O-acyltransferase_WSD1-like"/>
</dbReference>
<dbReference type="SUPFAM" id="SSF52777">
    <property type="entry name" value="CoA-dependent acyltransferases"/>
    <property type="match status" value="1"/>
</dbReference>
<evidence type="ECO:0000256" key="5">
    <source>
        <dbReference type="ARBA" id="ARBA00022475"/>
    </source>
</evidence>
<sequence>MVNEAVEALSPAARLFHAPRFNCHIIAILGCKTSINPSVIKQGLNLTLLNHPRFSSKLVMDDKKGVKMKWIRTTVNVEDHVIVPDYDPEMANPDQFVEDYISYMTTMPMDFSKPLWELHLLNVKSSEAEATGVFRIHHSLGDGASLISLLLACTRKTSDPKALPSVPEHKGKDSGGGRQGFWWLCLAIWRAIRLIWNTIMDLLVFVATLLFLKDTKNPLKGESDGVDHEHAPRRIVHRNVSLDDIKLVKKAMKMTVNDVVLGITQAGLSRSLNRSYGNQNSSSLPKSMRFRATVLVGLRPTKGIQELTDMMEKESKGRWGNCIGYVLIPFKIGLENDPLDYVRKAKATIDRKKLSLEALCTYSIAQFVIKIFGFKVGGAIAKRVLSRITMAFSNVVGPLEDISFYGHPIAFLAPTVYGHPQALTIHYQSYVNKMTIVLAVDPNVISDPHQLCADIQESLTIIKDAVQKVKNT</sequence>
<keyword evidence="7" id="KW-0812">Transmembrane</keyword>
<evidence type="ECO:0000256" key="12">
    <source>
        <dbReference type="ARBA" id="ARBA00024360"/>
    </source>
</evidence>
<dbReference type="GO" id="GO:0005886">
    <property type="term" value="C:plasma membrane"/>
    <property type="evidence" value="ECO:0007669"/>
    <property type="project" value="UniProtKB-SubCell"/>
</dbReference>
<evidence type="ECO:0000256" key="3">
    <source>
        <dbReference type="ARBA" id="ARBA00004771"/>
    </source>
</evidence>
<comment type="subcellular location">
    <subcellularLocation>
        <location evidence="1">Cell membrane</location>
        <topology evidence="1">Single-pass membrane protein</topology>
    </subcellularLocation>
    <subcellularLocation>
        <location evidence="2">Endoplasmic reticulum membrane</location>
        <topology evidence="2">Single-pass membrane protein</topology>
    </subcellularLocation>
</comment>
<protein>
    <recommendedName>
        <fullName evidence="19">Diacylglycerol O-acyltransferase</fullName>
    </recommendedName>
</protein>
<dbReference type="InterPro" id="IPR009721">
    <property type="entry name" value="O-acyltransferase_WSD1_C"/>
</dbReference>
<keyword evidence="6" id="KW-0808">Transferase</keyword>
<name>A0AAD5I830_ACENE</name>
<dbReference type="FunFam" id="3.30.559.10:FF:000033">
    <property type="entry name" value="O-acyltransferase (WSD1-like) family protein"/>
    <property type="match status" value="1"/>
</dbReference>
<comment type="caution">
    <text evidence="17">The sequence shown here is derived from an EMBL/GenBank/DDBJ whole genome shotgun (WGS) entry which is preliminary data.</text>
</comment>
<feature type="domain" description="O-acyltransferase WSD1-like N-terminal" evidence="15">
    <location>
        <begin position="54"/>
        <end position="260"/>
    </location>
</feature>
<reference evidence="17" key="2">
    <citation type="submission" date="2023-02" db="EMBL/GenBank/DDBJ databases">
        <authorList>
            <person name="Swenson N.G."/>
            <person name="Wegrzyn J.L."/>
            <person name="Mcevoy S.L."/>
        </authorList>
    </citation>
    <scope>NUCLEOTIDE SEQUENCE</scope>
    <source>
        <strain evidence="17">91603</strain>
        <tissue evidence="17">Leaf</tissue>
    </source>
</reference>
<feature type="domain" description="O-acyltransferase WSD1 C-terminal" evidence="16">
    <location>
        <begin position="319"/>
        <end position="463"/>
    </location>
</feature>
<evidence type="ECO:0000256" key="10">
    <source>
        <dbReference type="ARBA" id="ARBA00023136"/>
    </source>
</evidence>
<keyword evidence="5" id="KW-1003">Cell membrane</keyword>
<evidence type="ECO:0000256" key="7">
    <source>
        <dbReference type="ARBA" id="ARBA00022692"/>
    </source>
</evidence>
<dbReference type="Pfam" id="PF06974">
    <property type="entry name" value="WS_DGAT_C"/>
    <property type="match status" value="1"/>
</dbReference>
<evidence type="ECO:0008006" key="19">
    <source>
        <dbReference type="Google" id="ProtNLM"/>
    </source>
</evidence>
<evidence type="ECO:0000256" key="2">
    <source>
        <dbReference type="ARBA" id="ARBA00004389"/>
    </source>
</evidence>
<dbReference type="GO" id="GO:0004144">
    <property type="term" value="F:diacylglycerol O-acyltransferase activity"/>
    <property type="evidence" value="ECO:0007669"/>
    <property type="project" value="UniProtKB-EC"/>
</dbReference>
<organism evidence="17 18">
    <name type="scientific">Acer negundo</name>
    <name type="common">Box elder</name>
    <dbReference type="NCBI Taxonomy" id="4023"/>
    <lineage>
        <taxon>Eukaryota</taxon>
        <taxon>Viridiplantae</taxon>
        <taxon>Streptophyta</taxon>
        <taxon>Embryophyta</taxon>
        <taxon>Tracheophyta</taxon>
        <taxon>Spermatophyta</taxon>
        <taxon>Magnoliopsida</taxon>
        <taxon>eudicotyledons</taxon>
        <taxon>Gunneridae</taxon>
        <taxon>Pentapetalae</taxon>
        <taxon>rosids</taxon>
        <taxon>malvids</taxon>
        <taxon>Sapindales</taxon>
        <taxon>Sapindaceae</taxon>
        <taxon>Hippocastanoideae</taxon>
        <taxon>Acereae</taxon>
        <taxon>Acer</taxon>
    </lineage>
</organism>
<evidence type="ECO:0000256" key="11">
    <source>
        <dbReference type="ARBA" id="ARBA00023315"/>
    </source>
</evidence>
<evidence type="ECO:0000256" key="4">
    <source>
        <dbReference type="ARBA" id="ARBA00005189"/>
    </source>
</evidence>
<comment type="similarity">
    <text evidence="12">In the N-terminal section; belongs to the long-chain O-acyltransferase family.</text>
</comment>
<dbReference type="GO" id="GO:0019432">
    <property type="term" value="P:triglyceride biosynthetic process"/>
    <property type="evidence" value="ECO:0007669"/>
    <property type="project" value="TreeGrafter"/>
</dbReference>
<evidence type="ECO:0000256" key="13">
    <source>
        <dbReference type="ARBA" id="ARBA00047604"/>
    </source>
</evidence>
<dbReference type="AlphaFoldDB" id="A0AAD5I830"/>
<keyword evidence="10" id="KW-0472">Membrane</keyword>
<evidence type="ECO:0000313" key="18">
    <source>
        <dbReference type="Proteomes" id="UP001064489"/>
    </source>
</evidence>
<dbReference type="InterPro" id="IPR004255">
    <property type="entry name" value="O-acyltransferase_WSD1_N"/>
</dbReference>
<evidence type="ECO:0000256" key="9">
    <source>
        <dbReference type="ARBA" id="ARBA00022989"/>
    </source>
</evidence>
<dbReference type="Pfam" id="PF03007">
    <property type="entry name" value="WS_DGAT_cat"/>
    <property type="match status" value="1"/>
</dbReference>
<dbReference type="GO" id="GO:0005789">
    <property type="term" value="C:endoplasmic reticulum membrane"/>
    <property type="evidence" value="ECO:0007669"/>
    <property type="project" value="UniProtKB-SubCell"/>
</dbReference>
<keyword evidence="18" id="KW-1185">Reference proteome</keyword>
<comment type="pathway">
    <text evidence="3">Glycerolipid metabolism; triacylglycerol biosynthesis.</text>
</comment>
<evidence type="ECO:0000256" key="8">
    <source>
        <dbReference type="ARBA" id="ARBA00022824"/>
    </source>
</evidence>
<dbReference type="PANTHER" id="PTHR31650">
    <property type="entry name" value="O-ACYLTRANSFERASE (WSD1-LIKE) FAMILY PROTEIN"/>
    <property type="match status" value="1"/>
</dbReference>
<comment type="catalytic activity">
    <reaction evidence="13">
        <text>a long chain fatty alcohol + a fatty acyl-CoA = a long-chain alcohol wax ester + CoA</text>
        <dbReference type="Rhea" id="RHEA:38443"/>
        <dbReference type="ChEBI" id="CHEBI:17135"/>
        <dbReference type="ChEBI" id="CHEBI:57287"/>
        <dbReference type="ChEBI" id="CHEBI:77636"/>
        <dbReference type="ChEBI" id="CHEBI:235323"/>
        <dbReference type="EC" id="2.3.1.75"/>
    </reaction>
</comment>
<comment type="catalytic activity">
    <reaction evidence="14">
        <text>an acyl-CoA + a 1,2-diacyl-sn-glycerol = a triacyl-sn-glycerol + CoA</text>
        <dbReference type="Rhea" id="RHEA:10868"/>
        <dbReference type="ChEBI" id="CHEBI:17815"/>
        <dbReference type="ChEBI" id="CHEBI:57287"/>
        <dbReference type="ChEBI" id="CHEBI:58342"/>
        <dbReference type="ChEBI" id="CHEBI:64615"/>
        <dbReference type="EC" id="2.3.1.20"/>
    </reaction>
</comment>
<comment type="pathway">
    <text evidence="4">Lipid metabolism.</text>
</comment>
<keyword evidence="8" id="KW-0256">Endoplasmic reticulum</keyword>
<gene>
    <name evidence="17" type="ORF">LWI28_001110</name>
</gene>
<evidence type="ECO:0000256" key="6">
    <source>
        <dbReference type="ARBA" id="ARBA00022679"/>
    </source>
</evidence>
<evidence type="ECO:0000259" key="16">
    <source>
        <dbReference type="Pfam" id="PF06974"/>
    </source>
</evidence>
<dbReference type="GO" id="GO:0047196">
    <property type="term" value="F:long-chain-alcohol O-fatty-acyltransferase activity"/>
    <property type="evidence" value="ECO:0007669"/>
    <property type="project" value="UniProtKB-EC"/>
</dbReference>
<accession>A0AAD5I830</accession>
<keyword evidence="9" id="KW-1133">Transmembrane helix</keyword>
<evidence type="ECO:0000256" key="14">
    <source>
        <dbReference type="ARBA" id="ARBA00048109"/>
    </source>
</evidence>
<evidence type="ECO:0000313" key="17">
    <source>
        <dbReference type="EMBL" id="KAI9156133.1"/>
    </source>
</evidence>
<evidence type="ECO:0000259" key="15">
    <source>
        <dbReference type="Pfam" id="PF03007"/>
    </source>
</evidence>
<reference evidence="17" key="1">
    <citation type="journal article" date="2022" name="Plant J.">
        <title>Strategies of tolerance reflected in two North American maple genomes.</title>
        <authorList>
            <person name="McEvoy S.L."/>
            <person name="Sezen U.U."/>
            <person name="Trouern-Trend A."/>
            <person name="McMahon S.M."/>
            <person name="Schaberg P.G."/>
            <person name="Yang J."/>
            <person name="Wegrzyn J.L."/>
            <person name="Swenson N.G."/>
        </authorList>
    </citation>
    <scope>NUCLEOTIDE SEQUENCE</scope>
    <source>
        <strain evidence="17">91603</strain>
    </source>
</reference>
<proteinExistence type="inferred from homology"/>